<evidence type="ECO:0000313" key="9">
    <source>
        <dbReference type="EMBL" id="EEX76600.1"/>
    </source>
</evidence>
<keyword evidence="11" id="KW-1185">Reference proteome</keyword>
<proteinExistence type="inferred from homology"/>
<comment type="catalytic activity">
    <reaction evidence="6">
        <text>UDP-N-acetyl-alpha-D-glucosamine + ATP = UDP-N-acetyl-alpha-D-glucosamine 3'-phosphate + ADP + H(+)</text>
        <dbReference type="Rhea" id="RHEA:32671"/>
        <dbReference type="ChEBI" id="CHEBI:15378"/>
        <dbReference type="ChEBI" id="CHEBI:30616"/>
        <dbReference type="ChEBI" id="CHEBI:57705"/>
        <dbReference type="ChEBI" id="CHEBI:64353"/>
        <dbReference type="ChEBI" id="CHEBI:456216"/>
        <dbReference type="EC" id="2.7.1.176"/>
    </reaction>
</comment>
<dbReference type="AlphaFoldDB" id="C9LWS4"/>
<evidence type="ECO:0000256" key="6">
    <source>
        <dbReference type="ARBA" id="ARBA00048178"/>
    </source>
</evidence>
<evidence type="ECO:0000256" key="4">
    <source>
        <dbReference type="ARBA" id="ARBA00022840"/>
    </source>
</evidence>
<dbReference type="KEGG" id="ssg:Selsp_2128"/>
<dbReference type="OrthoDB" id="9791543at2"/>
<dbReference type="Proteomes" id="UP000011124">
    <property type="component" value="Chromosome"/>
</dbReference>
<dbReference type="eggNOG" id="COG4185">
    <property type="taxonomic scope" value="Bacteria"/>
</dbReference>
<dbReference type="SUPFAM" id="SSF52540">
    <property type="entry name" value="P-loop containing nucleoside triphosphate hydrolases"/>
    <property type="match status" value="1"/>
</dbReference>
<evidence type="ECO:0000313" key="10">
    <source>
        <dbReference type="Proteomes" id="UP000003505"/>
    </source>
</evidence>
<dbReference type="HOGENOM" id="CLU_094497_1_1_9"/>
<evidence type="ECO:0000256" key="2">
    <source>
        <dbReference type="ARBA" id="ARBA00011963"/>
    </source>
</evidence>
<dbReference type="GO" id="GO:0005524">
    <property type="term" value="F:ATP binding"/>
    <property type="evidence" value="ECO:0007669"/>
    <property type="project" value="UniProtKB-KW"/>
</dbReference>
<comment type="similarity">
    <text evidence="1">Belongs to the zeta toxin family.</text>
</comment>
<dbReference type="EMBL" id="CP002637">
    <property type="protein sequence ID" value="AEC01075.1"/>
    <property type="molecule type" value="Genomic_DNA"/>
</dbReference>
<dbReference type="Gene3D" id="3.40.50.300">
    <property type="entry name" value="P-loop containing nucleotide triphosphate hydrolases"/>
    <property type="match status" value="1"/>
</dbReference>
<evidence type="ECO:0000256" key="1">
    <source>
        <dbReference type="ARBA" id="ARBA00009104"/>
    </source>
</evidence>
<keyword evidence="4" id="KW-0067">ATP-binding</keyword>
<dbReference type="EC" id="2.7.1.176" evidence="2"/>
<dbReference type="PANTHER" id="PTHR39206:SF1">
    <property type="entry name" value="SLL8004 PROTEIN"/>
    <property type="match status" value="1"/>
</dbReference>
<dbReference type="GO" id="GO:0016301">
    <property type="term" value="F:kinase activity"/>
    <property type="evidence" value="ECO:0007669"/>
    <property type="project" value="InterPro"/>
</dbReference>
<keyword evidence="3" id="KW-0547">Nucleotide-binding</keyword>
<accession>C9LWS4</accession>
<reference evidence="8 11" key="2">
    <citation type="submission" date="2011-04" db="EMBL/GenBank/DDBJ databases">
        <title>The complete genome of Selenomonas sputigena DSM 20758.</title>
        <authorList>
            <consortium name="US DOE Joint Genome Institute (JGI-PGF)"/>
            <person name="Lucas S."/>
            <person name="Copeland A."/>
            <person name="Lapidus A."/>
            <person name="Bruce D."/>
            <person name="Goodwin L."/>
            <person name="Pitluck S."/>
            <person name="Peters L."/>
            <person name="Kyrpides N."/>
            <person name="Mavromatis K."/>
            <person name="Ivanova N."/>
            <person name="Ovchinnikova G."/>
            <person name="Teshima H."/>
            <person name="Detter J.C."/>
            <person name="Tapia R."/>
            <person name="Han C."/>
            <person name="Land M."/>
            <person name="Hauser L."/>
            <person name="Markowitz V."/>
            <person name="Cheng J.-F."/>
            <person name="Hugenholtz P."/>
            <person name="Woyke T."/>
            <person name="Wu D."/>
            <person name="Gronow S."/>
            <person name="Wellnitz S."/>
            <person name="Schneider S."/>
            <person name="Klenk H.-P."/>
            <person name="Eisen J.A."/>
        </authorList>
    </citation>
    <scope>NUCLEOTIDE SEQUENCE [LARGE SCALE GENOMIC DNA]</scope>
    <source>
        <strain evidence="8">ATCC 35185</strain>
        <strain evidence="11">ATCC 35185 / DSM 20758 / VPI D19B-28</strain>
    </source>
</reference>
<evidence type="ECO:0000259" key="7">
    <source>
        <dbReference type="Pfam" id="PF06414"/>
    </source>
</evidence>
<evidence type="ECO:0000256" key="5">
    <source>
        <dbReference type="ARBA" id="ARBA00032897"/>
    </source>
</evidence>
<protein>
    <recommendedName>
        <fullName evidence="5">UDP-N-acetylglucosamine kinase</fullName>
        <ecNumber evidence="2">2.7.1.176</ecNumber>
    </recommendedName>
    <alternativeName>
        <fullName evidence="5">UDP-N-acetylglucosamine kinase</fullName>
    </alternativeName>
</protein>
<dbReference type="PANTHER" id="PTHR39206">
    <property type="entry name" value="SLL8004 PROTEIN"/>
    <property type="match status" value="1"/>
</dbReference>
<gene>
    <name evidence="8" type="ordered locus">Selsp_2128</name>
    <name evidence="9" type="ORF">SELSPUOL_01929</name>
</gene>
<evidence type="ECO:0000313" key="8">
    <source>
        <dbReference type="EMBL" id="AEC01075.1"/>
    </source>
</evidence>
<dbReference type="EMBL" id="ACKP02000046">
    <property type="protein sequence ID" value="EEX76600.1"/>
    <property type="molecule type" value="Genomic_DNA"/>
</dbReference>
<evidence type="ECO:0000256" key="3">
    <source>
        <dbReference type="ARBA" id="ARBA00022741"/>
    </source>
</evidence>
<name>C9LWS4_SELS3</name>
<feature type="domain" description="Zeta toxin" evidence="7">
    <location>
        <begin position="5"/>
        <end position="156"/>
    </location>
</feature>
<organism evidence="9 10">
    <name type="scientific">Selenomonas sputigena (strain ATCC 35185 / DSM 20758 / CCUG 44933 / VPI D19B-28)</name>
    <dbReference type="NCBI Taxonomy" id="546271"/>
    <lineage>
        <taxon>Bacteria</taxon>
        <taxon>Bacillati</taxon>
        <taxon>Bacillota</taxon>
        <taxon>Negativicutes</taxon>
        <taxon>Selenomonadales</taxon>
        <taxon>Selenomonadaceae</taxon>
        <taxon>Selenomonas</taxon>
    </lineage>
</organism>
<dbReference type="Proteomes" id="UP000003505">
    <property type="component" value="Unassembled WGS sequence"/>
</dbReference>
<dbReference type="InterPro" id="IPR010488">
    <property type="entry name" value="Zeta_toxin_domain"/>
</dbReference>
<reference evidence="9 10" key="1">
    <citation type="submission" date="2009-09" db="EMBL/GenBank/DDBJ databases">
        <authorList>
            <person name="Weinstock G."/>
            <person name="Sodergren E."/>
            <person name="Clifton S."/>
            <person name="Fulton L."/>
            <person name="Fulton B."/>
            <person name="Courtney L."/>
            <person name="Fronick C."/>
            <person name="Harrison M."/>
            <person name="Strong C."/>
            <person name="Farmer C."/>
            <person name="Delahaunty K."/>
            <person name="Markovic C."/>
            <person name="Hall O."/>
            <person name="Minx P."/>
            <person name="Tomlinson C."/>
            <person name="Mitreva M."/>
            <person name="Nelson J."/>
            <person name="Hou S."/>
            <person name="Wollam A."/>
            <person name="Pepin K.H."/>
            <person name="Johnson M."/>
            <person name="Bhonagiri V."/>
            <person name="Nash W.E."/>
            <person name="Warren W."/>
            <person name="Chinwalla A."/>
            <person name="Mardis E.R."/>
            <person name="Wilson R.K."/>
        </authorList>
    </citation>
    <scope>NUCLEOTIDE SEQUENCE [LARGE SCALE GENOMIC DNA]</scope>
    <source>
        <strain evidence="9">ATCC 35185</strain>
        <strain evidence="10">ATCC 35185 / DSM 20758 / VPI D19B-28</strain>
    </source>
</reference>
<sequence>MVTGEKKPEIVVFAGPNGSGKSTFVEILRPRMDYINADEIKKNIKCSDLEAAQIAEGQREDCLQEKRDFCFETVLSTNRNLDLLCRARVAGYFVRCYYVLTADPRINVYRVKTRVMSGGHDVPEDKIYERFWRAMKLVPQIVNVSDICHIYDNSEEEAFRIFKKRKDAFFYDECDDWHVEDIRLLTGIENMEYKNLNP</sequence>
<dbReference type="InterPro" id="IPR027417">
    <property type="entry name" value="P-loop_NTPase"/>
</dbReference>
<dbReference type="Pfam" id="PF06414">
    <property type="entry name" value="Zeta_toxin"/>
    <property type="match status" value="1"/>
</dbReference>
<dbReference type="RefSeq" id="WP_006193231.1">
    <property type="nucleotide sequence ID" value="NC_015437.1"/>
</dbReference>
<dbReference type="STRING" id="546271.Selsp_2128"/>
<evidence type="ECO:0000313" key="11">
    <source>
        <dbReference type="Proteomes" id="UP000011124"/>
    </source>
</evidence>